<reference evidence="1" key="1">
    <citation type="journal article" date="2020" name="Stud. Mycol.">
        <title>101 Dothideomycetes genomes: a test case for predicting lifestyles and emergence of pathogens.</title>
        <authorList>
            <person name="Haridas S."/>
            <person name="Albert R."/>
            <person name="Binder M."/>
            <person name="Bloem J."/>
            <person name="Labutti K."/>
            <person name="Salamov A."/>
            <person name="Andreopoulos B."/>
            <person name="Baker S."/>
            <person name="Barry K."/>
            <person name="Bills G."/>
            <person name="Bluhm B."/>
            <person name="Cannon C."/>
            <person name="Castanera R."/>
            <person name="Culley D."/>
            <person name="Daum C."/>
            <person name="Ezra D."/>
            <person name="Gonzalez J."/>
            <person name="Henrissat B."/>
            <person name="Kuo A."/>
            <person name="Liang C."/>
            <person name="Lipzen A."/>
            <person name="Lutzoni F."/>
            <person name="Magnuson J."/>
            <person name="Mondo S."/>
            <person name="Nolan M."/>
            <person name="Ohm R."/>
            <person name="Pangilinan J."/>
            <person name="Park H.-J."/>
            <person name="Ramirez L."/>
            <person name="Alfaro M."/>
            <person name="Sun H."/>
            <person name="Tritt A."/>
            <person name="Yoshinaga Y."/>
            <person name="Zwiers L.-H."/>
            <person name="Turgeon B."/>
            <person name="Goodwin S."/>
            <person name="Spatafora J."/>
            <person name="Crous P."/>
            <person name="Grigoriev I."/>
        </authorList>
    </citation>
    <scope>NUCLEOTIDE SEQUENCE</scope>
    <source>
        <strain evidence="1">CBS 113818</strain>
    </source>
</reference>
<dbReference type="EMBL" id="MU006221">
    <property type="protein sequence ID" value="KAF2829080.1"/>
    <property type="molecule type" value="Genomic_DNA"/>
</dbReference>
<keyword evidence="2" id="KW-1185">Reference proteome</keyword>
<dbReference type="Proteomes" id="UP000799424">
    <property type="component" value="Unassembled WGS sequence"/>
</dbReference>
<organism evidence="1 2">
    <name type="scientific">Ophiobolus disseminans</name>
    <dbReference type="NCBI Taxonomy" id="1469910"/>
    <lineage>
        <taxon>Eukaryota</taxon>
        <taxon>Fungi</taxon>
        <taxon>Dikarya</taxon>
        <taxon>Ascomycota</taxon>
        <taxon>Pezizomycotina</taxon>
        <taxon>Dothideomycetes</taxon>
        <taxon>Pleosporomycetidae</taxon>
        <taxon>Pleosporales</taxon>
        <taxon>Pleosporineae</taxon>
        <taxon>Phaeosphaeriaceae</taxon>
        <taxon>Ophiobolus</taxon>
    </lineage>
</organism>
<gene>
    <name evidence="1" type="ORF">CC86DRAFT_403735</name>
</gene>
<sequence>MDRDDTAEDVKAISTLVKHVIGTTSIPFSESLKRSFNPDPEASGKASEILEVGEFKGRDVYSYFQNHGLKGPPDMLMATVTFVLEDGITPIDLAAKLRQVSFLAPFKYIRPHNSRPLSIDAPLKAFISACFVLLGHTQDNPLRPRSTVNSAIRQALLDIERGSAEKGKREVSVDTQEVASRVTTSSTSQSVVSPGPGRGRYRQAIKEILWEKCGTGNLPYLNRLERTPTITKGADEKLQIGNLKGHPVFAFFDRRASPPNQVNVFQEVGNGDKQLVMKTTMHSVAYLKPYSFLEIKDQGTARAQKLRAFLKGCFALRGHSDGQLVSIDLEFFANTV</sequence>
<dbReference type="OrthoDB" id="3800840at2759"/>
<accession>A0A6A7A715</accession>
<name>A0A6A7A715_9PLEO</name>
<evidence type="ECO:0000313" key="2">
    <source>
        <dbReference type="Proteomes" id="UP000799424"/>
    </source>
</evidence>
<protein>
    <submittedName>
        <fullName evidence="1">Uncharacterized protein</fullName>
    </submittedName>
</protein>
<proteinExistence type="predicted"/>
<evidence type="ECO:0000313" key="1">
    <source>
        <dbReference type="EMBL" id="KAF2829080.1"/>
    </source>
</evidence>
<dbReference type="AlphaFoldDB" id="A0A6A7A715"/>